<name>A0A0V8JHV6_9BACI</name>
<dbReference type="PIRSF" id="PIRSF006806">
    <property type="entry name" value="FTHF_cligase"/>
    <property type="match status" value="1"/>
</dbReference>
<dbReference type="PANTHER" id="PTHR23407">
    <property type="entry name" value="ATPASE INHIBITOR/5-FORMYLTETRAHYDROFOLATE CYCLO-LIGASE"/>
    <property type="match status" value="1"/>
</dbReference>
<dbReference type="InterPro" id="IPR024185">
    <property type="entry name" value="FTHF_cligase-like_sf"/>
</dbReference>
<organism evidence="6 7">
    <name type="scientific">Priestia veravalensis</name>
    <dbReference type="NCBI Taxonomy" id="1414648"/>
    <lineage>
        <taxon>Bacteria</taxon>
        <taxon>Bacillati</taxon>
        <taxon>Bacillota</taxon>
        <taxon>Bacilli</taxon>
        <taxon>Bacillales</taxon>
        <taxon>Bacillaceae</taxon>
        <taxon>Priestia</taxon>
    </lineage>
</organism>
<comment type="similarity">
    <text evidence="1 5">Belongs to the 5-formyltetrahydrofolate cyclo-ligase family.</text>
</comment>
<proteinExistence type="inferred from homology"/>
<dbReference type="PANTHER" id="PTHR23407:SF1">
    <property type="entry name" value="5-FORMYLTETRAHYDROFOLATE CYCLO-LIGASE"/>
    <property type="match status" value="1"/>
</dbReference>
<keyword evidence="6" id="KW-0436">Ligase</keyword>
<evidence type="ECO:0000313" key="6">
    <source>
        <dbReference type="EMBL" id="KSU86614.1"/>
    </source>
</evidence>
<keyword evidence="5" id="KW-0479">Metal-binding</keyword>
<dbReference type="EMBL" id="LNQP01000075">
    <property type="protein sequence ID" value="KSU86614.1"/>
    <property type="molecule type" value="Genomic_DNA"/>
</dbReference>
<comment type="cofactor">
    <cofactor evidence="5">
        <name>Mg(2+)</name>
        <dbReference type="ChEBI" id="CHEBI:18420"/>
    </cofactor>
</comment>
<evidence type="ECO:0000256" key="2">
    <source>
        <dbReference type="ARBA" id="ARBA00022741"/>
    </source>
</evidence>
<comment type="caution">
    <text evidence="6">The sequence shown here is derived from an EMBL/GenBank/DDBJ whole genome shotgun (WGS) entry which is preliminary data.</text>
</comment>
<evidence type="ECO:0000256" key="5">
    <source>
        <dbReference type="RuleBase" id="RU361279"/>
    </source>
</evidence>
<gene>
    <name evidence="6" type="ORF">AS180_17735</name>
</gene>
<dbReference type="GO" id="GO:0035999">
    <property type="term" value="P:tetrahydrofolate interconversion"/>
    <property type="evidence" value="ECO:0007669"/>
    <property type="project" value="TreeGrafter"/>
</dbReference>
<reference evidence="6 7" key="1">
    <citation type="submission" date="2015-11" db="EMBL/GenBank/DDBJ databases">
        <title>Bacillus caseinolyticus sp nov.</title>
        <authorList>
            <person name="Dastager S.G."/>
            <person name="Mawlankar R."/>
        </authorList>
    </citation>
    <scope>NUCLEOTIDE SEQUENCE [LARGE SCALE GENOMIC DNA]</scope>
    <source>
        <strain evidence="6 7">SGD-V-76</strain>
    </source>
</reference>
<keyword evidence="5" id="KW-0460">Magnesium</keyword>
<dbReference type="NCBIfam" id="TIGR02727">
    <property type="entry name" value="MTHFS_bact"/>
    <property type="match status" value="1"/>
</dbReference>
<feature type="binding site" evidence="4">
    <location>
        <begin position="3"/>
        <end position="7"/>
    </location>
    <ligand>
        <name>ATP</name>
        <dbReference type="ChEBI" id="CHEBI:30616"/>
    </ligand>
</feature>
<dbReference type="AlphaFoldDB" id="A0A0V8JHV6"/>
<evidence type="ECO:0000256" key="4">
    <source>
        <dbReference type="PIRSR" id="PIRSR006806-1"/>
    </source>
</evidence>
<dbReference type="RefSeq" id="WP_025911572.1">
    <property type="nucleotide sequence ID" value="NZ_KQ758690.1"/>
</dbReference>
<feature type="binding site" evidence="4">
    <location>
        <position position="55"/>
    </location>
    <ligand>
        <name>substrate</name>
    </ligand>
</feature>
<feature type="binding site" evidence="4">
    <location>
        <begin position="134"/>
        <end position="142"/>
    </location>
    <ligand>
        <name>ATP</name>
        <dbReference type="ChEBI" id="CHEBI:30616"/>
    </ligand>
</feature>
<evidence type="ECO:0000313" key="7">
    <source>
        <dbReference type="Proteomes" id="UP000053681"/>
    </source>
</evidence>
<dbReference type="GO" id="GO:0030272">
    <property type="term" value="F:5-formyltetrahydrofolate cyclo-ligase activity"/>
    <property type="evidence" value="ECO:0007669"/>
    <property type="project" value="UniProtKB-EC"/>
</dbReference>
<dbReference type="Proteomes" id="UP000053681">
    <property type="component" value="Unassembled WGS sequence"/>
</dbReference>
<evidence type="ECO:0000256" key="1">
    <source>
        <dbReference type="ARBA" id="ARBA00010638"/>
    </source>
</evidence>
<sequence length="190" mass="21801">MNKADMRRKMKQTLLNLSTAGTYNAKSMLITKRLLDTTWWKDADVIAITISRGQEVDTKRLIETAWSQGKTIAVPKCISEQNEMIFRKITSFSQLEVVYFNLQEPIELQTELIKKSEIDLILVPGVVFSSNGYRIGYGGGYYDRFLVDYEQMKVSLAFHEQIVQRVPVESHDIPVDAIITDEEIIHCAHK</sequence>
<feature type="binding site" evidence="4">
    <location>
        <position position="50"/>
    </location>
    <ligand>
        <name>substrate</name>
    </ligand>
</feature>
<keyword evidence="7" id="KW-1185">Reference proteome</keyword>
<protein>
    <recommendedName>
        <fullName evidence="5">5-formyltetrahydrofolate cyclo-ligase</fullName>
        <ecNumber evidence="5">6.3.3.2</ecNumber>
    </recommendedName>
</protein>
<dbReference type="Pfam" id="PF01812">
    <property type="entry name" value="5-FTHF_cyc-lig"/>
    <property type="match status" value="1"/>
</dbReference>
<comment type="catalytic activity">
    <reaction evidence="5">
        <text>(6S)-5-formyl-5,6,7,8-tetrahydrofolate + ATP = (6R)-5,10-methenyltetrahydrofolate + ADP + phosphate</text>
        <dbReference type="Rhea" id="RHEA:10488"/>
        <dbReference type="ChEBI" id="CHEBI:30616"/>
        <dbReference type="ChEBI" id="CHEBI:43474"/>
        <dbReference type="ChEBI" id="CHEBI:57455"/>
        <dbReference type="ChEBI" id="CHEBI:57457"/>
        <dbReference type="ChEBI" id="CHEBI:456216"/>
        <dbReference type="EC" id="6.3.3.2"/>
    </reaction>
</comment>
<dbReference type="EC" id="6.3.3.2" evidence="5"/>
<dbReference type="SUPFAM" id="SSF100950">
    <property type="entry name" value="NagB/RpiA/CoA transferase-like"/>
    <property type="match status" value="1"/>
</dbReference>
<dbReference type="GO" id="GO:0046872">
    <property type="term" value="F:metal ion binding"/>
    <property type="evidence" value="ECO:0007669"/>
    <property type="project" value="UniProtKB-KW"/>
</dbReference>
<keyword evidence="2 4" id="KW-0547">Nucleotide-binding</keyword>
<dbReference type="GO" id="GO:0005524">
    <property type="term" value="F:ATP binding"/>
    <property type="evidence" value="ECO:0007669"/>
    <property type="project" value="UniProtKB-KW"/>
</dbReference>
<accession>A0A0V8JHV6</accession>
<evidence type="ECO:0000256" key="3">
    <source>
        <dbReference type="ARBA" id="ARBA00022840"/>
    </source>
</evidence>
<keyword evidence="3 4" id="KW-0067">ATP-binding</keyword>
<dbReference type="GO" id="GO:0009396">
    <property type="term" value="P:folic acid-containing compound biosynthetic process"/>
    <property type="evidence" value="ECO:0007669"/>
    <property type="project" value="TreeGrafter"/>
</dbReference>
<dbReference type="InterPro" id="IPR037171">
    <property type="entry name" value="NagB/RpiA_transferase-like"/>
</dbReference>
<dbReference type="Gene3D" id="3.40.50.10420">
    <property type="entry name" value="NagB/RpiA/CoA transferase-like"/>
    <property type="match status" value="1"/>
</dbReference>
<dbReference type="InterPro" id="IPR002698">
    <property type="entry name" value="FTHF_cligase"/>
</dbReference>